<protein>
    <submittedName>
        <fullName evidence="7">Multidrug ABC transporter permease</fullName>
    </submittedName>
</protein>
<feature type="transmembrane region" description="Helical" evidence="5">
    <location>
        <begin position="297"/>
        <end position="319"/>
    </location>
</feature>
<keyword evidence="4 5" id="KW-0472">Membrane</keyword>
<evidence type="ECO:0000313" key="8">
    <source>
        <dbReference type="Proteomes" id="UP000440041"/>
    </source>
</evidence>
<evidence type="ECO:0000256" key="3">
    <source>
        <dbReference type="ARBA" id="ARBA00022989"/>
    </source>
</evidence>
<dbReference type="Pfam" id="PF12698">
    <property type="entry name" value="ABC2_membrane_3"/>
    <property type="match status" value="1"/>
</dbReference>
<dbReference type="InterPro" id="IPR052902">
    <property type="entry name" value="ABC-2_transporter"/>
</dbReference>
<name>A0A6A2VH91_9BIFI</name>
<accession>A0A6A2VH91</accession>
<evidence type="ECO:0000256" key="1">
    <source>
        <dbReference type="ARBA" id="ARBA00004141"/>
    </source>
</evidence>
<evidence type="ECO:0000256" key="2">
    <source>
        <dbReference type="ARBA" id="ARBA00022692"/>
    </source>
</evidence>
<dbReference type="GO" id="GO:0140359">
    <property type="term" value="F:ABC-type transporter activity"/>
    <property type="evidence" value="ECO:0007669"/>
    <property type="project" value="InterPro"/>
</dbReference>
<keyword evidence="3 5" id="KW-1133">Transmembrane helix</keyword>
<evidence type="ECO:0000313" key="7">
    <source>
        <dbReference type="EMBL" id="KAB8297538.1"/>
    </source>
</evidence>
<gene>
    <name evidence="7" type="ORF">DSM100238_1141</name>
</gene>
<dbReference type="PANTHER" id="PTHR43027">
    <property type="entry name" value="DOXORUBICIN RESISTANCE ABC TRANSPORTER PERMEASE PROTEIN DRRC-RELATED"/>
    <property type="match status" value="1"/>
</dbReference>
<dbReference type="RefSeq" id="WP_152355725.1">
    <property type="nucleotide sequence ID" value="NZ_JBHLXF010000007.1"/>
</dbReference>
<keyword evidence="8" id="KW-1185">Reference proteome</keyword>
<evidence type="ECO:0000256" key="4">
    <source>
        <dbReference type="ARBA" id="ARBA00023136"/>
    </source>
</evidence>
<feature type="transmembrane region" description="Helical" evidence="5">
    <location>
        <begin position="386"/>
        <end position="406"/>
    </location>
</feature>
<evidence type="ECO:0000259" key="6">
    <source>
        <dbReference type="Pfam" id="PF12698"/>
    </source>
</evidence>
<sequence>MWHTFVIKLKSSLRTPAVLFWMIAFPIMLSTLIQGVFGGIASGEVTLEPAPVAVVADETWTANRGADLFISMFASSDGKFATAATNGGTALFTRVDTDDEAEAQALMHSGKALAYVSAHDSGQLTLTLSQAAAADIAQVKSGGSDGRAWSLITLGTMVEQYNERSSIIADAVRQAAAKDPGKLADTAWIARQADVNMDTLTKPVPGIRHADTMARYHFAILAMSMLMAMSTACSMLTTLQANLSHLGARVSVSPLSRRARIFAVLLASWLVTFLCMLVVYAYMRIVLHASIPGREGLAVLAIALGSGTATCLGLALGAIPTLSLGTKSGLSVAISLTLSIFTGLYGNMSFADSIQRAVPALQYLNPAKQMCNLFYDLLAYDSLAPFARTVGVLALTAALALALAAFELRKMQYEHL</sequence>
<feature type="domain" description="ABC-2 type transporter transmembrane" evidence="6">
    <location>
        <begin position="17"/>
        <end position="406"/>
    </location>
</feature>
<dbReference type="PANTHER" id="PTHR43027:SF2">
    <property type="entry name" value="TRANSPORT PERMEASE PROTEIN"/>
    <property type="match status" value="1"/>
</dbReference>
<dbReference type="Proteomes" id="UP000440041">
    <property type="component" value="Unassembled WGS sequence"/>
</dbReference>
<feature type="transmembrane region" description="Helical" evidence="5">
    <location>
        <begin position="20"/>
        <end position="41"/>
    </location>
</feature>
<comment type="subcellular location">
    <subcellularLocation>
        <location evidence="1">Membrane</location>
        <topology evidence="1">Multi-pass membrane protein</topology>
    </subcellularLocation>
</comment>
<dbReference type="AlphaFoldDB" id="A0A6A2VH91"/>
<feature type="transmembrane region" description="Helical" evidence="5">
    <location>
        <begin position="261"/>
        <end position="285"/>
    </location>
</feature>
<evidence type="ECO:0000256" key="5">
    <source>
        <dbReference type="SAM" id="Phobius"/>
    </source>
</evidence>
<feature type="transmembrane region" description="Helical" evidence="5">
    <location>
        <begin position="218"/>
        <end position="241"/>
    </location>
</feature>
<reference evidence="7 8" key="1">
    <citation type="submission" date="2019-09" db="EMBL/GenBank/DDBJ databases">
        <title>Characterization of the phylogenetic diversity of two novel species belonging to the genus Bifidobacterium: Bifidobacterium cebidarum sp. nov. and Bifidobacterium leontopitheci sp. nov.</title>
        <authorList>
            <person name="Lugli G.A."/>
            <person name="Duranti S."/>
            <person name="Milani C."/>
            <person name="Turroni F."/>
            <person name="Ventura M."/>
        </authorList>
    </citation>
    <scope>NUCLEOTIDE SEQUENCE [LARGE SCALE GENOMIC DNA]</scope>
    <source>
        <strain evidence="7 8">DSM 100238</strain>
    </source>
</reference>
<dbReference type="OrthoDB" id="3240057at2"/>
<comment type="caution">
    <text evidence="7">The sequence shown here is derived from an EMBL/GenBank/DDBJ whole genome shotgun (WGS) entry which is preliminary data.</text>
</comment>
<proteinExistence type="predicted"/>
<organism evidence="7 8">
    <name type="scientific">Bifidobacterium apri</name>
    <dbReference type="NCBI Taxonomy" id="1769423"/>
    <lineage>
        <taxon>Bacteria</taxon>
        <taxon>Bacillati</taxon>
        <taxon>Actinomycetota</taxon>
        <taxon>Actinomycetes</taxon>
        <taxon>Bifidobacteriales</taxon>
        <taxon>Bifidobacteriaceae</taxon>
        <taxon>Bifidobacterium</taxon>
    </lineage>
</organism>
<dbReference type="InterPro" id="IPR013525">
    <property type="entry name" value="ABC2_TM"/>
</dbReference>
<dbReference type="EMBL" id="WBSO01000007">
    <property type="protein sequence ID" value="KAB8297538.1"/>
    <property type="molecule type" value="Genomic_DNA"/>
</dbReference>
<keyword evidence="2 5" id="KW-0812">Transmembrane</keyword>
<dbReference type="GO" id="GO:0016020">
    <property type="term" value="C:membrane"/>
    <property type="evidence" value="ECO:0007669"/>
    <property type="project" value="UniProtKB-SubCell"/>
</dbReference>